<feature type="region of interest" description="Disordered" evidence="1">
    <location>
        <begin position="163"/>
        <end position="203"/>
    </location>
</feature>
<sequence length="293" mass="31796">MSFRDRGGRYGDSRYQREGMSGTTGGWNSGTPSQMYPDPSVAPPYGGPMPPGPQNFGPGPPGMMPPPMPVGGPMPGGPGPQQMPGFQLGESRGPLGSYGNMQGNLPYPPMGGPGYNNQGPGFNPQQQGAPGFNQFPLNEQPGGPPFHQPPVNYGPDFGRCGDEFQREFGPDGRFGPAMRNDRPHSDSDGRDRGPEDGYYRNRQGGRFQDNLWIIKDLDEQGLAEKDKVVGQIEGWTLMKKGKGAEDWDQLLIDVKIEEIGEQVLCNIVVEVLRLEEETQAGREAGEITGDWCS</sequence>
<keyword evidence="2" id="KW-1185">Reference proteome</keyword>
<evidence type="ECO:0000313" key="3">
    <source>
        <dbReference type="RefSeq" id="XP_023930547.1"/>
    </source>
</evidence>
<organism evidence="2 3">
    <name type="scientific">Lingula anatina</name>
    <name type="common">Brachiopod</name>
    <name type="synonym">Lingula unguis</name>
    <dbReference type="NCBI Taxonomy" id="7574"/>
    <lineage>
        <taxon>Eukaryota</taxon>
        <taxon>Metazoa</taxon>
        <taxon>Spiralia</taxon>
        <taxon>Lophotrochozoa</taxon>
        <taxon>Brachiopoda</taxon>
        <taxon>Linguliformea</taxon>
        <taxon>Lingulata</taxon>
        <taxon>Lingulida</taxon>
        <taxon>Linguloidea</taxon>
        <taxon>Lingulidae</taxon>
        <taxon>Lingula</taxon>
    </lineage>
</organism>
<accession>A0A2R2MKF3</accession>
<gene>
    <name evidence="3" type="primary">LOC106171716</name>
</gene>
<dbReference type="KEGG" id="lak:106171716"/>
<reference evidence="3" key="1">
    <citation type="submission" date="2025-08" db="UniProtKB">
        <authorList>
            <consortium name="RefSeq"/>
        </authorList>
    </citation>
    <scope>IDENTIFICATION</scope>
    <source>
        <tissue evidence="3">Gonads</tissue>
    </source>
</reference>
<evidence type="ECO:0000313" key="2">
    <source>
        <dbReference type="Proteomes" id="UP000085678"/>
    </source>
</evidence>
<dbReference type="InParanoid" id="A0A2R2MKF3"/>
<feature type="compositionally biased region" description="Pro residues" evidence="1">
    <location>
        <begin position="40"/>
        <end position="78"/>
    </location>
</feature>
<dbReference type="RefSeq" id="XP_023930547.1">
    <property type="nucleotide sequence ID" value="XM_024074779.1"/>
</dbReference>
<feature type="compositionally biased region" description="Basic and acidic residues" evidence="1">
    <location>
        <begin position="179"/>
        <end position="199"/>
    </location>
</feature>
<name>A0A2R2MKF3_LINAN</name>
<feature type="compositionally biased region" description="Low complexity" evidence="1">
    <location>
        <begin position="115"/>
        <end position="127"/>
    </location>
</feature>
<dbReference type="AlphaFoldDB" id="A0A2R2MKF3"/>
<evidence type="ECO:0000256" key="1">
    <source>
        <dbReference type="SAM" id="MobiDB-lite"/>
    </source>
</evidence>
<dbReference type="Proteomes" id="UP000085678">
    <property type="component" value="Unplaced"/>
</dbReference>
<protein>
    <submittedName>
        <fullName evidence="3">Cleavage and polyadenylation specificity factor subunit 6-like</fullName>
    </submittedName>
</protein>
<feature type="compositionally biased region" description="Basic and acidic residues" evidence="1">
    <location>
        <begin position="1"/>
        <end position="17"/>
    </location>
</feature>
<dbReference type="GeneID" id="106171716"/>
<feature type="region of interest" description="Disordered" evidence="1">
    <location>
        <begin position="1"/>
        <end position="127"/>
    </location>
</feature>
<proteinExistence type="predicted"/>